<dbReference type="AlphaFoldDB" id="X1BRI5"/>
<accession>X1BRI5</accession>
<protein>
    <submittedName>
        <fullName evidence="1">Uncharacterized protein</fullName>
    </submittedName>
</protein>
<organism evidence="1">
    <name type="scientific">marine sediment metagenome</name>
    <dbReference type="NCBI Taxonomy" id="412755"/>
    <lineage>
        <taxon>unclassified sequences</taxon>
        <taxon>metagenomes</taxon>
        <taxon>ecological metagenomes</taxon>
    </lineage>
</organism>
<reference evidence="1" key="1">
    <citation type="journal article" date="2014" name="Front. Microbiol.">
        <title>High frequency of phylogenetically diverse reductive dehalogenase-homologous genes in deep subseafloor sedimentary metagenomes.</title>
        <authorList>
            <person name="Kawai M."/>
            <person name="Futagami T."/>
            <person name="Toyoda A."/>
            <person name="Takaki Y."/>
            <person name="Nishi S."/>
            <person name="Hori S."/>
            <person name="Arai W."/>
            <person name="Tsubouchi T."/>
            <person name="Morono Y."/>
            <person name="Uchiyama I."/>
            <person name="Ito T."/>
            <person name="Fujiyama A."/>
            <person name="Inagaki F."/>
            <person name="Takami H."/>
        </authorList>
    </citation>
    <scope>NUCLEOTIDE SEQUENCE</scope>
    <source>
        <strain evidence="1">Expedition CK06-06</strain>
    </source>
</reference>
<comment type="caution">
    <text evidence="1">The sequence shown here is derived from an EMBL/GenBank/DDBJ whole genome shotgun (WGS) entry which is preliminary data.</text>
</comment>
<evidence type="ECO:0000313" key="1">
    <source>
        <dbReference type="EMBL" id="GAG74776.1"/>
    </source>
</evidence>
<feature type="non-terminal residue" evidence="1">
    <location>
        <position position="77"/>
    </location>
</feature>
<name>X1BRI5_9ZZZZ</name>
<sequence length="77" mass="8921">MTEDVITEIKNLLVAKIPHLTPEKKSIMYKIINPDISNYVKYGVKVAEIENIVKNVYNKFICNYQDAIEIFKTLTKS</sequence>
<dbReference type="EMBL" id="BART01017029">
    <property type="protein sequence ID" value="GAG74776.1"/>
    <property type="molecule type" value="Genomic_DNA"/>
</dbReference>
<proteinExistence type="predicted"/>
<gene>
    <name evidence="1" type="ORF">S01H4_32544</name>
</gene>